<evidence type="ECO:0000256" key="3">
    <source>
        <dbReference type="SAM" id="Phobius"/>
    </source>
</evidence>
<dbReference type="PROSITE" id="PS50176">
    <property type="entry name" value="ARM_REPEAT"/>
    <property type="match status" value="1"/>
</dbReference>
<dbReference type="GO" id="GO:0005930">
    <property type="term" value="C:axoneme"/>
    <property type="evidence" value="ECO:0007669"/>
    <property type="project" value="TreeGrafter"/>
</dbReference>
<feature type="transmembrane region" description="Helical" evidence="3">
    <location>
        <begin position="119"/>
        <end position="140"/>
    </location>
</feature>
<protein>
    <recommendedName>
        <fullName evidence="6">Kinesin-associated protein 3</fullName>
    </recommendedName>
</protein>
<feature type="region of interest" description="Disordered" evidence="2">
    <location>
        <begin position="748"/>
        <end position="779"/>
    </location>
</feature>
<dbReference type="GO" id="GO:0016939">
    <property type="term" value="C:kinesin II complex"/>
    <property type="evidence" value="ECO:0007669"/>
    <property type="project" value="TreeGrafter"/>
</dbReference>
<dbReference type="SMART" id="SM01297">
    <property type="entry name" value="KAP"/>
    <property type="match status" value="1"/>
</dbReference>
<keyword evidence="3" id="KW-0812">Transmembrane</keyword>
<dbReference type="Proteomes" id="UP001497623">
    <property type="component" value="Unassembled WGS sequence"/>
</dbReference>
<keyword evidence="3" id="KW-0472">Membrane</keyword>
<gene>
    <name evidence="4" type="ORF">MNOR_LOCUS26217</name>
</gene>
<feature type="compositionally biased region" description="Acidic residues" evidence="2">
    <location>
        <begin position="748"/>
        <end position="759"/>
    </location>
</feature>
<feature type="transmembrane region" description="Helical" evidence="3">
    <location>
        <begin position="152"/>
        <end position="173"/>
    </location>
</feature>
<name>A0AAV2RLS6_MEGNR</name>
<sequence>MAAKVDSFYVASACNQHASEATIIKKKLKKKNRYVNQMHKWLIVAIELKIRMLSRHRNGAMYDPKKCVARLDILNSRVPENGCQRILADKHKMLVFWTKLREWEFIFTIMMARKNNYKYLYLTLWGIGPINTIQTFSSIINIGETTAGGAAGALLSIFLRIIFNIITAFSKILKCLQQTKYYKNVKGIRSNQTVLGALARVLREDWKKSLDLSYNVVYTFFCFSVFSNFHTVISHFKIGSLCMDIIDGELQRTDQYREQLTKRRKATDGAMADPNKLQQDYDRNLKKYQAVVAKQDQVLRVCTYLLLNIAEDARVEEKMRRKNIVGLLVRMVDRESPDLLLLVVSFLKKLSIYVENKDDMADLNIVEKVSRLVPNENSDLLNVTVRLLLNLSFDGGLRQKMIKVGLLPKLVSLIGEERHQQAVLAVLYHLSVDDKCKSMFTYTDGIPNVMKLVLGSPGGAVPLELMALAVNLAANKRNAQLICEGAGLKLLMKRALKNRDPLLAKMIRNIAQHEGPTRAMFSEFVGELCSVVSVGGNEEFVLECVGILGNLAIPELDFCQLLSKYNLTTWIKDCLMPDMVEDDLVLEVVVLLGTVAQDQAAAQLIVQTGILEALVNLLNAKQEDDEVVLQIAYVFYQLTRHEATRPKVISLTEVPAYLIDLMHDKNSEIRRVCDTTLDIISEHDEDWSSRIQCHKFRWYNSQWLEMVEEAETLDTMGGEEMAGGEGLGHSYLHHSDVLAHHGLYSGSLEEDLSSPESEEYPGMNGHADGSSRPSSSYTNRFSADLEQFADQLLKKAGV</sequence>
<keyword evidence="3" id="KW-1133">Transmembrane helix</keyword>
<dbReference type="InterPro" id="IPR016024">
    <property type="entry name" value="ARM-type_fold"/>
</dbReference>
<dbReference type="AlphaFoldDB" id="A0AAV2RLS6"/>
<feature type="transmembrane region" description="Helical" evidence="3">
    <location>
        <begin position="212"/>
        <end position="233"/>
    </location>
</feature>
<dbReference type="GO" id="GO:0035869">
    <property type="term" value="C:ciliary transition zone"/>
    <property type="evidence" value="ECO:0007669"/>
    <property type="project" value="TreeGrafter"/>
</dbReference>
<dbReference type="InterPro" id="IPR000225">
    <property type="entry name" value="Armadillo"/>
</dbReference>
<evidence type="ECO:0000313" key="4">
    <source>
        <dbReference type="EMBL" id="CAL4128904.1"/>
    </source>
</evidence>
<accession>A0AAV2RLS6</accession>
<evidence type="ECO:0008006" key="6">
    <source>
        <dbReference type="Google" id="ProtNLM"/>
    </source>
</evidence>
<dbReference type="PANTHER" id="PTHR15605:SF2">
    <property type="entry name" value="KINESIN-ASSOCIATED PROTEIN 3"/>
    <property type="match status" value="1"/>
</dbReference>
<dbReference type="GO" id="GO:0044782">
    <property type="term" value="P:cilium organization"/>
    <property type="evidence" value="ECO:0007669"/>
    <property type="project" value="TreeGrafter"/>
</dbReference>
<organism evidence="4 5">
    <name type="scientific">Meganyctiphanes norvegica</name>
    <name type="common">Northern krill</name>
    <name type="synonym">Thysanopoda norvegica</name>
    <dbReference type="NCBI Taxonomy" id="48144"/>
    <lineage>
        <taxon>Eukaryota</taxon>
        <taxon>Metazoa</taxon>
        <taxon>Ecdysozoa</taxon>
        <taxon>Arthropoda</taxon>
        <taxon>Crustacea</taxon>
        <taxon>Multicrustacea</taxon>
        <taxon>Malacostraca</taxon>
        <taxon>Eumalacostraca</taxon>
        <taxon>Eucarida</taxon>
        <taxon>Euphausiacea</taxon>
        <taxon>Euphausiidae</taxon>
        <taxon>Meganyctiphanes</taxon>
    </lineage>
</organism>
<dbReference type="Gene3D" id="1.25.10.10">
    <property type="entry name" value="Leucine-rich Repeat Variant"/>
    <property type="match status" value="1"/>
</dbReference>
<dbReference type="InterPro" id="IPR011989">
    <property type="entry name" value="ARM-like"/>
</dbReference>
<keyword evidence="5" id="KW-1185">Reference proteome</keyword>
<dbReference type="SMART" id="SM00185">
    <property type="entry name" value="ARM"/>
    <property type="match status" value="4"/>
</dbReference>
<evidence type="ECO:0000256" key="2">
    <source>
        <dbReference type="SAM" id="MobiDB-lite"/>
    </source>
</evidence>
<feature type="non-terminal residue" evidence="4">
    <location>
        <position position="798"/>
    </location>
</feature>
<reference evidence="4 5" key="1">
    <citation type="submission" date="2024-05" db="EMBL/GenBank/DDBJ databases">
        <authorList>
            <person name="Wallberg A."/>
        </authorList>
    </citation>
    <scope>NUCLEOTIDE SEQUENCE [LARGE SCALE GENOMIC DNA]</scope>
</reference>
<dbReference type="SUPFAM" id="SSF48371">
    <property type="entry name" value="ARM repeat"/>
    <property type="match status" value="1"/>
</dbReference>
<dbReference type="GO" id="GO:0019894">
    <property type="term" value="F:kinesin binding"/>
    <property type="evidence" value="ECO:0007669"/>
    <property type="project" value="InterPro"/>
</dbReference>
<evidence type="ECO:0000313" key="5">
    <source>
        <dbReference type="Proteomes" id="UP001497623"/>
    </source>
</evidence>
<proteinExistence type="predicted"/>
<comment type="caution">
    <text evidence="4">The sequence shown here is derived from an EMBL/GenBank/DDBJ whole genome shotgun (WGS) entry which is preliminary data.</text>
</comment>
<dbReference type="Pfam" id="PF05804">
    <property type="entry name" value="KAP"/>
    <property type="match status" value="1"/>
</dbReference>
<dbReference type="EMBL" id="CAXKWB010025866">
    <property type="protein sequence ID" value="CAL4128904.1"/>
    <property type="molecule type" value="Genomic_DNA"/>
</dbReference>
<dbReference type="InterPro" id="IPR008658">
    <property type="entry name" value="KAP3"/>
</dbReference>
<dbReference type="GO" id="GO:0007018">
    <property type="term" value="P:microtubule-based movement"/>
    <property type="evidence" value="ECO:0007669"/>
    <property type="project" value="TreeGrafter"/>
</dbReference>
<dbReference type="PANTHER" id="PTHR15605">
    <property type="entry name" value="KINESIN-ASSOCIATED PROTEINS"/>
    <property type="match status" value="1"/>
</dbReference>
<evidence type="ECO:0000256" key="1">
    <source>
        <dbReference type="PROSITE-ProRule" id="PRU00259"/>
    </source>
</evidence>
<feature type="repeat" description="ARM" evidence="1">
    <location>
        <begin position="609"/>
        <end position="649"/>
    </location>
</feature>